<comment type="caution">
    <text evidence="3">The sequence shown here is derived from an EMBL/GenBank/DDBJ whole genome shotgun (WGS) entry which is preliminary data.</text>
</comment>
<reference evidence="4" key="1">
    <citation type="journal article" date="2019" name="Int. J. Syst. Evol. Microbiol.">
        <title>The Global Catalogue of Microorganisms (GCM) 10K type strain sequencing project: providing services to taxonomists for standard genome sequencing and annotation.</title>
        <authorList>
            <consortium name="The Broad Institute Genomics Platform"/>
            <consortium name="The Broad Institute Genome Sequencing Center for Infectious Disease"/>
            <person name="Wu L."/>
            <person name="Ma J."/>
        </authorList>
    </citation>
    <scope>NUCLEOTIDE SEQUENCE [LARGE SCALE GENOMIC DNA]</scope>
    <source>
        <strain evidence="4">KCTC 52042</strain>
    </source>
</reference>
<dbReference type="Pfam" id="PF03721">
    <property type="entry name" value="UDPG_MGDP_dh_N"/>
    <property type="match status" value="1"/>
</dbReference>
<evidence type="ECO:0000313" key="3">
    <source>
        <dbReference type="EMBL" id="MFD2532948.1"/>
    </source>
</evidence>
<accession>A0ABW5JN64</accession>
<dbReference type="RefSeq" id="WP_390302359.1">
    <property type="nucleotide sequence ID" value="NZ_JBHULI010000025.1"/>
</dbReference>
<dbReference type="SUPFAM" id="SSF51735">
    <property type="entry name" value="NAD(P)-binding Rossmann-fold domains"/>
    <property type="match status" value="1"/>
</dbReference>
<name>A0ABW5JN64_9BACT</name>
<dbReference type="EMBL" id="JBHULI010000025">
    <property type="protein sequence ID" value="MFD2532948.1"/>
    <property type="molecule type" value="Genomic_DNA"/>
</dbReference>
<feature type="transmembrane region" description="Helical" evidence="1">
    <location>
        <begin position="16"/>
        <end position="34"/>
    </location>
</feature>
<keyword evidence="1" id="KW-0472">Membrane</keyword>
<organism evidence="3 4">
    <name type="scientific">Gracilimonas halophila</name>
    <dbReference type="NCBI Taxonomy" id="1834464"/>
    <lineage>
        <taxon>Bacteria</taxon>
        <taxon>Pseudomonadati</taxon>
        <taxon>Balneolota</taxon>
        <taxon>Balneolia</taxon>
        <taxon>Balneolales</taxon>
        <taxon>Balneolaceae</taxon>
        <taxon>Gracilimonas</taxon>
    </lineage>
</organism>
<keyword evidence="4" id="KW-1185">Reference proteome</keyword>
<protein>
    <recommendedName>
        <fullName evidence="2">UDP-glucose/GDP-mannose dehydrogenase N-terminal domain-containing protein</fullName>
    </recommendedName>
</protein>
<dbReference type="Gene3D" id="3.40.50.720">
    <property type="entry name" value="NAD(P)-binding Rossmann-like Domain"/>
    <property type="match status" value="1"/>
</dbReference>
<sequence length="58" mass="6730">MSQHENLLKKIEDKTYTIGIVGLGYVGLPLMWTFHQNNMPVLGFDIDAKKLNQDFKDY</sequence>
<evidence type="ECO:0000259" key="2">
    <source>
        <dbReference type="Pfam" id="PF03721"/>
    </source>
</evidence>
<feature type="domain" description="UDP-glucose/GDP-mannose dehydrogenase N-terminal" evidence="2">
    <location>
        <begin position="17"/>
        <end position="52"/>
    </location>
</feature>
<keyword evidence="1" id="KW-0812">Transmembrane</keyword>
<evidence type="ECO:0000313" key="4">
    <source>
        <dbReference type="Proteomes" id="UP001597460"/>
    </source>
</evidence>
<proteinExistence type="predicted"/>
<keyword evidence="1" id="KW-1133">Transmembrane helix</keyword>
<dbReference type="InterPro" id="IPR036291">
    <property type="entry name" value="NAD(P)-bd_dom_sf"/>
</dbReference>
<dbReference type="Proteomes" id="UP001597460">
    <property type="component" value="Unassembled WGS sequence"/>
</dbReference>
<gene>
    <name evidence="3" type="ORF">ACFSVN_10860</name>
</gene>
<evidence type="ECO:0000256" key="1">
    <source>
        <dbReference type="SAM" id="Phobius"/>
    </source>
</evidence>
<dbReference type="InterPro" id="IPR001732">
    <property type="entry name" value="UDP-Glc/GDP-Man_DH_N"/>
</dbReference>